<comment type="activity regulation">
    <text evidence="9">Activated by threonine and tyrosine phosphorylation.</text>
</comment>
<evidence type="ECO:0000256" key="1">
    <source>
        <dbReference type="ARBA" id="ARBA00012411"/>
    </source>
</evidence>
<proteinExistence type="inferred from homology"/>
<keyword evidence="2 8" id="KW-0723">Serine/threonine-protein kinase</keyword>
<dbReference type="SUPFAM" id="SSF56112">
    <property type="entry name" value="Protein kinase-like (PK-like)"/>
    <property type="match status" value="1"/>
</dbReference>
<dbReference type="InterPro" id="IPR050117">
    <property type="entry name" value="MAPK"/>
</dbReference>
<evidence type="ECO:0000256" key="3">
    <source>
        <dbReference type="ARBA" id="ARBA00022679"/>
    </source>
</evidence>
<organism evidence="11 12">
    <name type="scientific">[Candida] anglica</name>
    <dbReference type="NCBI Taxonomy" id="148631"/>
    <lineage>
        <taxon>Eukaryota</taxon>
        <taxon>Fungi</taxon>
        <taxon>Dikarya</taxon>
        <taxon>Ascomycota</taxon>
        <taxon>Saccharomycotina</taxon>
        <taxon>Pichiomycetes</taxon>
        <taxon>Debaryomycetaceae</taxon>
        <taxon>Kurtzmaniella</taxon>
    </lineage>
</organism>
<evidence type="ECO:0000259" key="10">
    <source>
        <dbReference type="PROSITE" id="PS50011"/>
    </source>
</evidence>
<evidence type="ECO:0000256" key="8">
    <source>
        <dbReference type="RuleBase" id="RU000304"/>
    </source>
</evidence>
<dbReference type="SMART" id="SM00220">
    <property type="entry name" value="S_TKc"/>
    <property type="match status" value="1"/>
</dbReference>
<gene>
    <name evidence="11" type="primary">FUS3</name>
    <name evidence="11" type="ORF">CAAN4_G08922</name>
</gene>
<evidence type="ECO:0000256" key="6">
    <source>
        <dbReference type="ARBA" id="ARBA00022840"/>
    </source>
</evidence>
<comment type="cofactor">
    <cofactor evidence="9">
        <name>Mg(2+)</name>
        <dbReference type="ChEBI" id="CHEBI:18420"/>
    </cofactor>
</comment>
<dbReference type="InterPro" id="IPR003527">
    <property type="entry name" value="MAP_kinase_CS"/>
</dbReference>
<dbReference type="EMBL" id="OZ004259">
    <property type="protein sequence ID" value="CAK7917519.1"/>
    <property type="molecule type" value="Genomic_DNA"/>
</dbReference>
<dbReference type="Pfam" id="PF00069">
    <property type="entry name" value="Pkinase"/>
    <property type="match status" value="1"/>
</dbReference>
<name>A0ABP0EHK7_9ASCO</name>
<keyword evidence="12" id="KW-1185">Reference proteome</keyword>
<feature type="binding site" evidence="7">
    <location>
        <position position="45"/>
    </location>
    <ligand>
        <name>ATP</name>
        <dbReference type="ChEBI" id="CHEBI:30616"/>
    </ligand>
</feature>
<dbReference type="GO" id="GO:0016301">
    <property type="term" value="F:kinase activity"/>
    <property type="evidence" value="ECO:0007669"/>
    <property type="project" value="UniProtKB-KW"/>
</dbReference>
<accession>A0ABP0EHK7</accession>
<dbReference type="EC" id="2.7.11.24" evidence="1 9"/>
<keyword evidence="9" id="KW-0460">Magnesium</keyword>
<keyword evidence="4 7" id="KW-0547">Nucleotide-binding</keyword>
<evidence type="ECO:0000256" key="5">
    <source>
        <dbReference type="ARBA" id="ARBA00022777"/>
    </source>
</evidence>
<dbReference type="InterPro" id="IPR000719">
    <property type="entry name" value="Prot_kinase_dom"/>
</dbReference>
<dbReference type="PROSITE" id="PS50011">
    <property type="entry name" value="PROTEIN_KINASE_DOM"/>
    <property type="match status" value="1"/>
</dbReference>
<keyword evidence="3 9" id="KW-0808">Transferase</keyword>
<dbReference type="InterPro" id="IPR011009">
    <property type="entry name" value="Kinase-like_dom_sf"/>
</dbReference>
<dbReference type="InterPro" id="IPR017441">
    <property type="entry name" value="Protein_kinase_ATP_BS"/>
</dbReference>
<evidence type="ECO:0000313" key="11">
    <source>
        <dbReference type="EMBL" id="CAK7917519.1"/>
    </source>
</evidence>
<evidence type="ECO:0000313" key="12">
    <source>
        <dbReference type="Proteomes" id="UP001497600"/>
    </source>
</evidence>
<dbReference type="Proteomes" id="UP001497600">
    <property type="component" value="Chromosome G"/>
</dbReference>
<protein>
    <recommendedName>
        <fullName evidence="1 9">Mitogen-activated protein kinase</fullName>
        <ecNumber evidence="1 9">2.7.11.24</ecNumber>
    </recommendedName>
</protein>
<dbReference type="PROSITE" id="PS01351">
    <property type="entry name" value="MAPK"/>
    <property type="match status" value="1"/>
</dbReference>
<evidence type="ECO:0000256" key="7">
    <source>
        <dbReference type="PROSITE-ProRule" id="PRU10141"/>
    </source>
</evidence>
<comment type="catalytic activity">
    <reaction evidence="9">
        <text>L-threonyl-[protein] + ATP = O-phospho-L-threonyl-[protein] + ADP + H(+)</text>
        <dbReference type="Rhea" id="RHEA:46608"/>
        <dbReference type="Rhea" id="RHEA-COMP:11060"/>
        <dbReference type="Rhea" id="RHEA-COMP:11605"/>
        <dbReference type="ChEBI" id="CHEBI:15378"/>
        <dbReference type="ChEBI" id="CHEBI:30013"/>
        <dbReference type="ChEBI" id="CHEBI:30616"/>
        <dbReference type="ChEBI" id="CHEBI:61977"/>
        <dbReference type="ChEBI" id="CHEBI:456216"/>
        <dbReference type="EC" id="2.7.11.24"/>
    </reaction>
</comment>
<sequence>MSKRREIVFNISQNFRILHVLGEGSFGVVCLAIHVPTGTKVAIKKVVPFNRHLFCLRTLREIKLLAKFRHHENIVQLFDIQKPLDFDHFDEVYLIQEYMPSDLHKIIVTQPLTEEHVRYFTYQLLRGLKYIHSANVIHRDLKPANVLVNNNCDLKICDFGLARIDNNLDRGNVSALTEYVATRWYRAPEVMLAASQYSIAMDLWSVGCILAELFSGKPLLPGKDYRHQLLLLFQLLGTPKIEDMAFIRSRRATAYIQTLPKYSPLDFQRYFSKFPSAHPLGIDLLSKLLVFDPSDRYTVQEALEHPYLAVYHDPGDEPSTDSLSVDEFDFDSRDQTILDLKKELYSSIMTLNG</sequence>
<feature type="domain" description="Protein kinase" evidence="10">
    <location>
        <begin position="15"/>
        <end position="308"/>
    </location>
</feature>
<evidence type="ECO:0000256" key="9">
    <source>
        <dbReference type="RuleBase" id="RU361165"/>
    </source>
</evidence>
<dbReference type="PROSITE" id="PS00107">
    <property type="entry name" value="PROTEIN_KINASE_ATP"/>
    <property type="match status" value="1"/>
</dbReference>
<dbReference type="Gene3D" id="3.30.200.20">
    <property type="entry name" value="Phosphorylase Kinase, domain 1"/>
    <property type="match status" value="1"/>
</dbReference>
<dbReference type="Gene3D" id="1.10.510.10">
    <property type="entry name" value="Transferase(Phosphotransferase) domain 1"/>
    <property type="match status" value="1"/>
</dbReference>
<comment type="similarity">
    <text evidence="9">Belongs to the protein kinase superfamily. Ser/Thr protein kinase family. MAP kinase subfamily.</text>
</comment>
<dbReference type="PANTHER" id="PTHR24055">
    <property type="entry name" value="MITOGEN-ACTIVATED PROTEIN KINASE"/>
    <property type="match status" value="1"/>
</dbReference>
<dbReference type="InterPro" id="IPR008271">
    <property type="entry name" value="Ser/Thr_kinase_AS"/>
</dbReference>
<dbReference type="PROSITE" id="PS00108">
    <property type="entry name" value="PROTEIN_KINASE_ST"/>
    <property type="match status" value="1"/>
</dbReference>
<keyword evidence="5 9" id="KW-0418">Kinase</keyword>
<keyword evidence="6 7" id="KW-0067">ATP-binding</keyword>
<reference evidence="11 12" key="1">
    <citation type="submission" date="2024-01" db="EMBL/GenBank/DDBJ databases">
        <authorList>
            <consortium name="Genoscope - CEA"/>
            <person name="William W."/>
        </authorList>
    </citation>
    <scope>NUCLEOTIDE SEQUENCE [LARGE SCALE GENOMIC DNA]</scope>
    <source>
        <strain evidence="11 12">29B2s-10</strain>
    </source>
</reference>
<evidence type="ECO:0000256" key="2">
    <source>
        <dbReference type="ARBA" id="ARBA00022527"/>
    </source>
</evidence>
<evidence type="ECO:0000256" key="4">
    <source>
        <dbReference type="ARBA" id="ARBA00022741"/>
    </source>
</evidence>